<sequence length="271" mass="27980">MSQSPRTILPLTRRNLADSWRGLLGWTAGVTGAIFLYVPLYSSFSGENAGFDDIIASLPEGLASTLGFEDLSSGAGYVQATYLGLIGFVLFTIAATLWSSAAIAGDEESGSLELTLAHGVSRVQVMVERSLGVILRLVWLATVSALLILALNDSSGIELEPINVIGGCLTLLALGVLAASFGLAVGATTGRRAYASAAAAGISLLGYVLNSLGNQSADVEWLHTLSPYHWAFGNSPLSNGADAGALGLLFGISALALVIGGFVFTRRDVSA</sequence>
<feature type="transmembrane region" description="Helical" evidence="1">
    <location>
        <begin position="82"/>
        <end position="104"/>
    </location>
</feature>
<evidence type="ECO:0000256" key="1">
    <source>
        <dbReference type="SAM" id="Phobius"/>
    </source>
</evidence>
<dbReference type="OrthoDB" id="3686802at2"/>
<accession>A0A2M9D799</accession>
<keyword evidence="1" id="KW-0812">Transmembrane</keyword>
<feature type="transmembrane region" description="Helical" evidence="1">
    <location>
        <begin position="193"/>
        <end position="212"/>
    </location>
</feature>
<dbReference type="Proteomes" id="UP000231742">
    <property type="component" value="Unassembled WGS sequence"/>
</dbReference>
<evidence type="ECO:0000313" key="3">
    <source>
        <dbReference type="Proteomes" id="UP000231742"/>
    </source>
</evidence>
<organism evidence="2 3">
    <name type="scientific">Salinibacterium amurskyense</name>
    <dbReference type="NCBI Taxonomy" id="205941"/>
    <lineage>
        <taxon>Bacteria</taxon>
        <taxon>Bacillati</taxon>
        <taxon>Actinomycetota</taxon>
        <taxon>Actinomycetes</taxon>
        <taxon>Micrococcales</taxon>
        <taxon>Microbacteriaceae</taxon>
        <taxon>Salinibacterium</taxon>
    </lineage>
</organism>
<name>A0A2M9D799_9MICO</name>
<reference evidence="2 3" key="1">
    <citation type="submission" date="2017-11" db="EMBL/GenBank/DDBJ databases">
        <title>Genomic Encyclopedia of Archaeal and Bacterial Type Strains, Phase II (KMG-II): From Individual Species to Whole Genera.</title>
        <authorList>
            <person name="Goeker M."/>
        </authorList>
    </citation>
    <scope>NUCLEOTIDE SEQUENCE [LARGE SCALE GENOMIC DNA]</scope>
    <source>
        <strain evidence="2 3">DSM 16400</strain>
    </source>
</reference>
<gene>
    <name evidence="2" type="ORF">CLV85_0763</name>
</gene>
<keyword evidence="1" id="KW-0472">Membrane</keyword>
<dbReference type="EMBL" id="PGFH01000001">
    <property type="protein sequence ID" value="PJJ81586.1"/>
    <property type="molecule type" value="Genomic_DNA"/>
</dbReference>
<evidence type="ECO:0000313" key="2">
    <source>
        <dbReference type="EMBL" id="PJJ81586.1"/>
    </source>
</evidence>
<feature type="transmembrane region" description="Helical" evidence="1">
    <location>
        <begin position="243"/>
        <end position="264"/>
    </location>
</feature>
<proteinExistence type="predicted"/>
<feature type="transmembrane region" description="Helical" evidence="1">
    <location>
        <begin position="20"/>
        <end position="38"/>
    </location>
</feature>
<keyword evidence="1" id="KW-1133">Transmembrane helix</keyword>
<protein>
    <submittedName>
        <fullName evidence="2">ABC-2 type transport system permease protein</fullName>
    </submittedName>
</protein>
<dbReference type="AlphaFoldDB" id="A0A2M9D799"/>
<dbReference type="GO" id="GO:0005886">
    <property type="term" value="C:plasma membrane"/>
    <property type="evidence" value="ECO:0007669"/>
    <property type="project" value="UniProtKB-SubCell"/>
</dbReference>
<comment type="caution">
    <text evidence="2">The sequence shown here is derived from an EMBL/GenBank/DDBJ whole genome shotgun (WGS) entry which is preliminary data.</text>
</comment>
<dbReference type="GO" id="GO:0140359">
    <property type="term" value="F:ABC-type transporter activity"/>
    <property type="evidence" value="ECO:0007669"/>
    <property type="project" value="InterPro"/>
</dbReference>
<keyword evidence="3" id="KW-1185">Reference proteome</keyword>
<feature type="transmembrane region" description="Helical" evidence="1">
    <location>
        <begin position="164"/>
        <end position="186"/>
    </location>
</feature>
<dbReference type="RefSeq" id="WP_100388252.1">
    <property type="nucleotide sequence ID" value="NZ_BMZU01000001.1"/>
</dbReference>
<feature type="transmembrane region" description="Helical" evidence="1">
    <location>
        <begin position="131"/>
        <end position="152"/>
    </location>
</feature>
<dbReference type="Pfam" id="PF12679">
    <property type="entry name" value="ABC2_membrane_2"/>
    <property type="match status" value="1"/>
</dbReference>